<evidence type="ECO:0000256" key="6">
    <source>
        <dbReference type="ARBA" id="ARBA00023136"/>
    </source>
</evidence>
<proteinExistence type="inferred from homology"/>
<dbReference type="SUPFAM" id="SSF103473">
    <property type="entry name" value="MFS general substrate transporter"/>
    <property type="match status" value="1"/>
</dbReference>
<comment type="similarity">
    <text evidence="2">Belongs to the major facilitator superfamily. Sugar transporter (TC 2.A.1.1) family.</text>
</comment>
<evidence type="ECO:0000259" key="8">
    <source>
        <dbReference type="PROSITE" id="PS50850"/>
    </source>
</evidence>
<accession>A0A170QXM3</accession>
<evidence type="ECO:0000256" key="3">
    <source>
        <dbReference type="ARBA" id="ARBA00022448"/>
    </source>
</evidence>
<evidence type="ECO:0000313" key="9">
    <source>
        <dbReference type="EMBL" id="ANB15948.1"/>
    </source>
</evidence>
<dbReference type="InterPro" id="IPR020846">
    <property type="entry name" value="MFS_dom"/>
</dbReference>
<dbReference type="InterPro" id="IPR005829">
    <property type="entry name" value="Sugar_transporter_CS"/>
</dbReference>
<dbReference type="KEGG" id="slb:AWJ20_3595"/>
<dbReference type="PANTHER" id="PTHR48022">
    <property type="entry name" value="PLASTIDIC GLUCOSE TRANSPORTER 4"/>
    <property type="match status" value="1"/>
</dbReference>
<keyword evidence="5 7" id="KW-1133">Transmembrane helix</keyword>
<feature type="transmembrane region" description="Helical" evidence="7">
    <location>
        <begin position="147"/>
        <end position="170"/>
    </location>
</feature>
<dbReference type="InterPro" id="IPR005828">
    <property type="entry name" value="MFS_sugar_transport-like"/>
</dbReference>
<dbReference type="Proteomes" id="UP000189580">
    <property type="component" value="Chromosome b"/>
</dbReference>
<keyword evidence="3" id="KW-0813">Transport</keyword>
<gene>
    <name evidence="9" type="primary">STL1</name>
    <name evidence="9" type="ORF">AWJ20_3595</name>
</gene>
<dbReference type="PANTHER" id="PTHR48022:SF28">
    <property type="entry name" value="MAJOR FACILITATOR SUPERFAMILY (MFS) PROFILE DOMAIN-CONTAINING PROTEIN-RELATED"/>
    <property type="match status" value="1"/>
</dbReference>
<protein>
    <submittedName>
        <fullName evidence="9">Glucose-inactivated glycerol proton symporter STL1</fullName>
    </submittedName>
</protein>
<dbReference type="Pfam" id="PF00083">
    <property type="entry name" value="Sugar_tr"/>
    <property type="match status" value="1"/>
</dbReference>
<comment type="subcellular location">
    <subcellularLocation>
        <location evidence="1">Membrane</location>
        <topology evidence="1">Multi-pass membrane protein</topology>
    </subcellularLocation>
</comment>
<keyword evidence="4 7" id="KW-0812">Transmembrane</keyword>
<dbReference type="OrthoDB" id="6612291at2759"/>
<dbReference type="GO" id="GO:0005351">
    <property type="term" value="F:carbohydrate:proton symporter activity"/>
    <property type="evidence" value="ECO:0007669"/>
    <property type="project" value="TreeGrafter"/>
</dbReference>
<dbReference type="EMBL" id="CP014503">
    <property type="protein sequence ID" value="ANB15948.1"/>
    <property type="molecule type" value="Genomic_DNA"/>
</dbReference>
<dbReference type="PROSITE" id="PS00217">
    <property type="entry name" value="SUGAR_TRANSPORT_2"/>
    <property type="match status" value="1"/>
</dbReference>
<dbReference type="GO" id="GO:0016020">
    <property type="term" value="C:membrane"/>
    <property type="evidence" value="ECO:0007669"/>
    <property type="project" value="UniProtKB-SubCell"/>
</dbReference>
<keyword evidence="6 7" id="KW-0472">Membrane</keyword>
<dbReference type="PROSITE" id="PS50850">
    <property type="entry name" value="MFS"/>
    <property type="match status" value="1"/>
</dbReference>
<dbReference type="GeneID" id="30035634"/>
<name>A0A170QXM3_9ASCO</name>
<feature type="transmembrane region" description="Helical" evidence="7">
    <location>
        <begin position="84"/>
        <end position="104"/>
    </location>
</feature>
<sequence>MTVDLTNMTGFINGDPWNQQFHHPNSTIVGTVVSLYEVGGFLGGLLSSMICDNFGRRQCIGFGAIFLIVGAILQATSFELGQLMFARIVSGIGVGLQQSAIPILQSEVTPANRRGLYACAYLTMLNFGIVLAYWIDYGVGFTTNSFAWRFPTAFQLVFVIAVFALSFVVVESPRFLVLNNREEDACDVVSCMLDKGRDDPHVIELLNQIKSAVLVEMTEGSGTWMDFIKDDNLQSRRRLWSACLVQMFQQGKSNQHGFFMA</sequence>
<evidence type="ECO:0000256" key="4">
    <source>
        <dbReference type="ARBA" id="ARBA00022692"/>
    </source>
</evidence>
<evidence type="ECO:0000256" key="2">
    <source>
        <dbReference type="ARBA" id="ARBA00010992"/>
    </source>
</evidence>
<feature type="transmembrane region" description="Helical" evidence="7">
    <location>
        <begin position="27"/>
        <end position="47"/>
    </location>
</feature>
<feature type="transmembrane region" description="Helical" evidence="7">
    <location>
        <begin position="59"/>
        <end position="78"/>
    </location>
</feature>
<organism evidence="9 10">
    <name type="scientific">Sugiyamaella lignohabitans</name>
    <dbReference type="NCBI Taxonomy" id="796027"/>
    <lineage>
        <taxon>Eukaryota</taxon>
        <taxon>Fungi</taxon>
        <taxon>Dikarya</taxon>
        <taxon>Ascomycota</taxon>
        <taxon>Saccharomycotina</taxon>
        <taxon>Dipodascomycetes</taxon>
        <taxon>Dipodascales</taxon>
        <taxon>Trichomonascaceae</taxon>
        <taxon>Sugiyamaella</taxon>
    </lineage>
</organism>
<evidence type="ECO:0000256" key="5">
    <source>
        <dbReference type="ARBA" id="ARBA00022989"/>
    </source>
</evidence>
<feature type="domain" description="Major facilitator superfamily (MFS) profile" evidence="8">
    <location>
        <begin position="1"/>
        <end position="261"/>
    </location>
</feature>
<evidence type="ECO:0000313" key="10">
    <source>
        <dbReference type="Proteomes" id="UP000189580"/>
    </source>
</evidence>
<reference evidence="9 10" key="1">
    <citation type="submission" date="2016-02" db="EMBL/GenBank/DDBJ databases">
        <title>Complete genome sequence and transcriptome regulation of the pentose utilising yeast Sugiyamaella lignohabitans.</title>
        <authorList>
            <person name="Bellasio M."/>
            <person name="Peymann A."/>
            <person name="Valli M."/>
            <person name="Sipitzky M."/>
            <person name="Graf A."/>
            <person name="Sauer M."/>
            <person name="Marx H."/>
            <person name="Mattanovich D."/>
        </authorList>
    </citation>
    <scope>NUCLEOTIDE SEQUENCE [LARGE SCALE GENOMIC DNA]</scope>
    <source>
        <strain evidence="9 10">CBS 10342</strain>
    </source>
</reference>
<feature type="transmembrane region" description="Helical" evidence="7">
    <location>
        <begin position="116"/>
        <end position="135"/>
    </location>
</feature>
<dbReference type="InterPro" id="IPR050360">
    <property type="entry name" value="MFS_Sugar_Transporters"/>
</dbReference>
<keyword evidence="10" id="KW-1185">Reference proteome</keyword>
<dbReference type="RefSeq" id="XP_018738425.1">
    <property type="nucleotide sequence ID" value="XM_018880623.1"/>
</dbReference>
<evidence type="ECO:0000256" key="1">
    <source>
        <dbReference type="ARBA" id="ARBA00004141"/>
    </source>
</evidence>
<dbReference type="Gene3D" id="1.20.1250.20">
    <property type="entry name" value="MFS general substrate transporter like domains"/>
    <property type="match status" value="1"/>
</dbReference>
<dbReference type="InterPro" id="IPR036259">
    <property type="entry name" value="MFS_trans_sf"/>
</dbReference>
<dbReference type="AlphaFoldDB" id="A0A170QXM3"/>
<evidence type="ECO:0000256" key="7">
    <source>
        <dbReference type="SAM" id="Phobius"/>
    </source>
</evidence>